<evidence type="ECO:0000313" key="4">
    <source>
        <dbReference type="EMBL" id="MET4560530.1"/>
    </source>
</evidence>
<keyword evidence="1" id="KW-0175">Coiled coil</keyword>
<keyword evidence="3" id="KW-1133">Transmembrane helix</keyword>
<evidence type="ECO:0000256" key="3">
    <source>
        <dbReference type="SAM" id="Phobius"/>
    </source>
</evidence>
<organism evidence="4 5">
    <name type="scientific">Lysinibacillus parviboronicapiens</name>
    <dbReference type="NCBI Taxonomy" id="436516"/>
    <lineage>
        <taxon>Bacteria</taxon>
        <taxon>Bacillati</taxon>
        <taxon>Bacillota</taxon>
        <taxon>Bacilli</taxon>
        <taxon>Bacillales</taxon>
        <taxon>Bacillaceae</taxon>
        <taxon>Lysinibacillus</taxon>
    </lineage>
</organism>
<dbReference type="InterPro" id="IPR036457">
    <property type="entry name" value="PPM-type-like_dom_sf"/>
</dbReference>
<dbReference type="RefSeq" id="WP_354471490.1">
    <property type="nucleotide sequence ID" value="NZ_JBEPSB010000005.1"/>
</dbReference>
<dbReference type="EMBL" id="JBEPSB010000005">
    <property type="protein sequence ID" value="MET4560530.1"/>
    <property type="molecule type" value="Genomic_DNA"/>
</dbReference>
<name>A0ABV2PHZ2_9BACI</name>
<evidence type="ECO:0000256" key="2">
    <source>
        <dbReference type="SAM" id="MobiDB-lite"/>
    </source>
</evidence>
<proteinExistence type="predicted"/>
<dbReference type="Proteomes" id="UP001549363">
    <property type="component" value="Unassembled WGS sequence"/>
</dbReference>
<keyword evidence="3" id="KW-0812">Transmembrane</keyword>
<keyword evidence="3" id="KW-0472">Membrane</keyword>
<sequence length="545" mass="61234">MRKENSDFKTSFLSEAGSFMQNKDYFAYAELDDVACWVAVKGLDADQEINSAELAAKGILEKFMEKPSMSKRSIKKYIKNAQNLLQAQSLRVRLKASIVVVVSDYSKMICAVAGNTRLYHFRNGLLTYKSSDQSLAQELVNDRNSSFDISQHDERTNLLNYLGKPNSFQPFVSNKIKLMDGDVLLLCTSGLWEEVSEIEMADALEGAKEPEQYTDLLEEVLLSRQKKVVNNYTIASIFANKIYQETNKKKMKYIKMIVAALIVALIVGGSTIFYQAKQAKKLAELTVEMKEHEKTGNVNFQDGNYADALLEYSEGRNAAKKLKDPIHRNLLARKLRVTQLIINGDKAAEAGEFTDAMAHYEKAKKEGKLIKSFGKEVIEQRITNMDSIVQIVEGIKDGDFRFEAEDYNGALETYQKARKKALAISFTGEPQIKVKIEETEEKIAELKKAQKELKAEGLEKNGDQSYARQQYLQAIESYTLAQEIYQETDLLAKVLGLERKIMNANDKLNPVPQAQPADTAASGAEPPMDEATVADQHSNTEKEGK</sequence>
<evidence type="ECO:0000313" key="5">
    <source>
        <dbReference type="Proteomes" id="UP001549363"/>
    </source>
</evidence>
<feature type="coiled-coil region" evidence="1">
    <location>
        <begin position="429"/>
        <end position="461"/>
    </location>
</feature>
<feature type="region of interest" description="Disordered" evidence="2">
    <location>
        <begin position="505"/>
        <end position="545"/>
    </location>
</feature>
<dbReference type="SUPFAM" id="SSF81606">
    <property type="entry name" value="PP2C-like"/>
    <property type="match status" value="1"/>
</dbReference>
<gene>
    <name evidence="4" type="ORF">ABIA69_001674</name>
</gene>
<protein>
    <submittedName>
        <fullName evidence="4">Serine/threonine protein phosphatase PrpC/uncharacterized protein YjgD (DUF1641 family)</fullName>
    </submittedName>
</protein>
<feature type="transmembrane region" description="Helical" evidence="3">
    <location>
        <begin position="253"/>
        <end position="274"/>
    </location>
</feature>
<comment type="caution">
    <text evidence="4">The sequence shown here is derived from an EMBL/GenBank/DDBJ whole genome shotgun (WGS) entry which is preliminary data.</text>
</comment>
<keyword evidence="5" id="KW-1185">Reference proteome</keyword>
<reference evidence="4 5" key="1">
    <citation type="submission" date="2024-06" db="EMBL/GenBank/DDBJ databases">
        <title>Sorghum-associated microbial communities from plants grown in Nebraska, USA.</title>
        <authorList>
            <person name="Schachtman D."/>
        </authorList>
    </citation>
    <scope>NUCLEOTIDE SEQUENCE [LARGE SCALE GENOMIC DNA]</scope>
    <source>
        <strain evidence="4 5">736</strain>
    </source>
</reference>
<evidence type="ECO:0000256" key="1">
    <source>
        <dbReference type="SAM" id="Coils"/>
    </source>
</evidence>
<accession>A0ABV2PHZ2</accession>
<dbReference type="Gene3D" id="3.60.40.10">
    <property type="entry name" value="PPM-type phosphatase domain"/>
    <property type="match status" value="1"/>
</dbReference>